<reference evidence="1 2" key="1">
    <citation type="submission" date="2008-07" db="EMBL/GenBank/DDBJ databases">
        <authorList>
            <person name="El-Sayed N."/>
            <person name="Caler E."/>
            <person name="Inman J."/>
            <person name="Amedeo P."/>
            <person name="Hass B."/>
            <person name="Wortman J."/>
        </authorList>
    </citation>
    <scope>NUCLEOTIDE SEQUENCE [LARGE SCALE GENOMIC DNA]</scope>
    <source>
        <strain evidence="2">ATCC 50983 / TXsc</strain>
    </source>
</reference>
<accession>C5LWQ5</accession>
<dbReference type="EMBL" id="GG686213">
    <property type="protein sequence ID" value="EEQ98850.1"/>
    <property type="molecule type" value="Genomic_DNA"/>
</dbReference>
<sequence length="522" mass="58997">MGNSSPVGVSIFGIDTRQLNQLRIGFGGVKGFHDPQPNTPTSQCFSALVLAHNSRIYAYKCPEEVLEAVRRAVEKSLIKKDKKCSKADGLHEFEFNKWIWAAHGQSTVDVRRYAMNIVESLREAGWGILDDIDMSRPFFVQVWVLHKIDQMSVRSPRRDILIGLHDKNDLRVVMSPQEEPNQQYTVQEAVRQGIVNSWQISSETDYSGAYQFQLAGSPFSAGENRTVPARQTLLGVLTELERKAGYRHYRSLMLSMNLGCKSSLLLRIPPPDAPKDRGTYVGMHLDGGGIIRIFPSPGEFLDPFLQQELGLVIGQSWSRGIKLEEGRDNAYGWELNGHPWETQYEDMVEVNILMGKILQKMWSLGFELMPKVAFTGRLAETSFMIFRKPSGAMRKAEEPVLCISFNNIDKVRICSPDDALVAELQPRIRMAFCPPEFPIEAVQDLGSYGRSAQFQLVKSPFHTWMPGPKTTMYATAVLLTVVNIMAELGWHLKTSLDLSSLCVFTDNSKYREELSSLYFTRK</sequence>
<dbReference type="OMA" id="VSAKYVH"/>
<dbReference type="PANTHER" id="PTHR38696">
    <property type="entry name" value="MEDIATOR OF RNA POLYMERASE II TRANSCRIPTION SUBUNIT 13"/>
    <property type="match status" value="1"/>
</dbReference>
<proteinExistence type="predicted"/>
<dbReference type="Proteomes" id="UP000007800">
    <property type="component" value="Unassembled WGS sequence"/>
</dbReference>
<protein>
    <submittedName>
        <fullName evidence="1">Uncharacterized protein</fullName>
    </submittedName>
</protein>
<dbReference type="AlphaFoldDB" id="C5LWQ5"/>
<dbReference type="GeneID" id="9062976"/>
<dbReference type="PANTHER" id="PTHR38696:SF1">
    <property type="entry name" value="MEDIATOR OF RNA POLYMERASE II TRANSCRIPTION SUBUNIT 13"/>
    <property type="match status" value="1"/>
</dbReference>
<name>C5LWQ5_PERM5</name>
<evidence type="ECO:0000313" key="2">
    <source>
        <dbReference type="Proteomes" id="UP000007800"/>
    </source>
</evidence>
<dbReference type="RefSeq" id="XP_002766133.1">
    <property type="nucleotide sequence ID" value="XM_002766087.1"/>
</dbReference>
<dbReference type="OrthoDB" id="57679at2759"/>
<organism evidence="2">
    <name type="scientific">Perkinsus marinus (strain ATCC 50983 / TXsc)</name>
    <dbReference type="NCBI Taxonomy" id="423536"/>
    <lineage>
        <taxon>Eukaryota</taxon>
        <taxon>Sar</taxon>
        <taxon>Alveolata</taxon>
        <taxon>Perkinsozoa</taxon>
        <taxon>Perkinsea</taxon>
        <taxon>Perkinsida</taxon>
        <taxon>Perkinsidae</taxon>
        <taxon>Perkinsus</taxon>
    </lineage>
</organism>
<dbReference type="InParanoid" id="C5LWQ5"/>
<keyword evidence="2" id="KW-1185">Reference proteome</keyword>
<gene>
    <name evidence="1" type="ORF">Pmar_PMAR007229</name>
</gene>
<evidence type="ECO:0000313" key="1">
    <source>
        <dbReference type="EMBL" id="EEQ98850.1"/>
    </source>
</evidence>